<comment type="similarity">
    <text evidence="3">Belongs to the peptidase M1 family.</text>
</comment>
<dbReference type="GO" id="GO:0070006">
    <property type="term" value="F:metalloaminopeptidase activity"/>
    <property type="evidence" value="ECO:0007669"/>
    <property type="project" value="TreeGrafter"/>
</dbReference>
<evidence type="ECO:0000259" key="15">
    <source>
        <dbReference type="Pfam" id="PF18962"/>
    </source>
</evidence>
<evidence type="ECO:0000256" key="9">
    <source>
        <dbReference type="ARBA" id="ARBA00022729"/>
    </source>
</evidence>
<reference evidence="16 17" key="1">
    <citation type="journal article" date="2012" name="Stand. Genomic Sci.">
        <title>Genome sequence of the orange-pigmented seawater bacterium Owenweeksia hongkongensis type strain (UST20020801(T)).</title>
        <authorList>
            <person name="Riedel T."/>
            <person name="Held B."/>
            <person name="Nolan M."/>
            <person name="Lucas S."/>
            <person name="Lapidus A."/>
            <person name="Tice H."/>
            <person name="Del Rio T.G."/>
            <person name="Cheng J.F."/>
            <person name="Han C."/>
            <person name="Tapia R."/>
            <person name="Goodwin L.A."/>
            <person name="Pitluck S."/>
            <person name="Liolios K."/>
            <person name="Mavromatis K."/>
            <person name="Pagani I."/>
            <person name="Ivanova N."/>
            <person name="Mikhailova N."/>
            <person name="Pati A."/>
            <person name="Chen A."/>
            <person name="Palaniappan K."/>
            <person name="Rohde M."/>
            <person name="Tindall B.J."/>
            <person name="Detter J.C."/>
            <person name="Goker M."/>
            <person name="Woyke T."/>
            <person name="Bristow J."/>
            <person name="Eisen J.A."/>
            <person name="Markowitz V."/>
            <person name="Hugenholtz P."/>
            <person name="Klenk H.P."/>
            <person name="Kyrpides N.C."/>
        </authorList>
    </citation>
    <scope>NUCLEOTIDE SEQUENCE</scope>
    <source>
        <strain evidence="17">DSM 17368 / JCM 12287 / NRRL B-23963</strain>
    </source>
</reference>
<keyword evidence="7" id="KW-0645">Protease</keyword>
<proteinExistence type="inferred from homology"/>
<dbReference type="PANTHER" id="PTHR11533:SF174">
    <property type="entry name" value="PUROMYCIN-SENSITIVE AMINOPEPTIDASE-RELATED"/>
    <property type="match status" value="1"/>
</dbReference>
<dbReference type="GO" id="GO:0016285">
    <property type="term" value="F:alanyl aminopeptidase activity"/>
    <property type="evidence" value="ECO:0007669"/>
    <property type="project" value="UniProtKB-EC"/>
</dbReference>
<evidence type="ECO:0000256" key="11">
    <source>
        <dbReference type="ARBA" id="ARBA00022833"/>
    </source>
</evidence>
<evidence type="ECO:0000259" key="14">
    <source>
        <dbReference type="Pfam" id="PF17900"/>
    </source>
</evidence>
<dbReference type="InterPro" id="IPR045357">
    <property type="entry name" value="Aminopeptidase_N-like_N"/>
</dbReference>
<evidence type="ECO:0000259" key="13">
    <source>
        <dbReference type="Pfam" id="PF01433"/>
    </source>
</evidence>
<evidence type="ECO:0000256" key="4">
    <source>
        <dbReference type="ARBA" id="ARBA00012564"/>
    </source>
</evidence>
<evidence type="ECO:0000313" key="16">
    <source>
        <dbReference type="EMBL" id="AEV32040.1"/>
    </source>
</evidence>
<dbReference type="Gene3D" id="2.60.40.1730">
    <property type="entry name" value="tricorn interacting facor f3 domain"/>
    <property type="match status" value="1"/>
</dbReference>
<dbReference type="InterPro" id="IPR050344">
    <property type="entry name" value="Peptidase_M1_aminopeptidases"/>
</dbReference>
<evidence type="ECO:0000256" key="5">
    <source>
        <dbReference type="ARBA" id="ARBA00015611"/>
    </source>
</evidence>
<dbReference type="InterPro" id="IPR026444">
    <property type="entry name" value="Secre_tail"/>
</dbReference>
<keyword evidence="9" id="KW-0732">Signal</keyword>
<dbReference type="GO" id="GO:0016020">
    <property type="term" value="C:membrane"/>
    <property type="evidence" value="ECO:0007669"/>
    <property type="project" value="TreeGrafter"/>
</dbReference>
<evidence type="ECO:0000256" key="3">
    <source>
        <dbReference type="ARBA" id="ARBA00010136"/>
    </source>
</evidence>
<evidence type="ECO:0000256" key="6">
    <source>
        <dbReference type="ARBA" id="ARBA00022438"/>
    </source>
</evidence>
<keyword evidence="6 16" id="KW-0031">Aminopeptidase</keyword>
<dbReference type="HOGENOM" id="CLU_407031_0_0_10"/>
<accession>G8R408</accession>
<dbReference type="GO" id="GO:0043171">
    <property type="term" value="P:peptide catabolic process"/>
    <property type="evidence" value="ECO:0007669"/>
    <property type="project" value="TreeGrafter"/>
</dbReference>
<dbReference type="Proteomes" id="UP000005631">
    <property type="component" value="Chromosome"/>
</dbReference>
<comment type="catalytic activity">
    <reaction evidence="1">
        <text>Release of an N-terminal amino acid, Xaa-|-Yaa- from a peptide, amide or arylamide. Xaa is preferably Ala, but may be most amino acids including Pro (slow action). When a terminal hydrophobic residue is followed by a prolyl residue, the two may be released as an intact Xaa-Pro dipeptide.</text>
        <dbReference type="EC" id="3.4.11.2"/>
    </reaction>
</comment>
<keyword evidence="8" id="KW-0479">Metal-binding</keyword>
<dbReference type="EC" id="3.4.11.2" evidence="4"/>
<dbReference type="InterPro" id="IPR014782">
    <property type="entry name" value="Peptidase_M1_dom"/>
</dbReference>
<evidence type="ECO:0000256" key="10">
    <source>
        <dbReference type="ARBA" id="ARBA00022801"/>
    </source>
</evidence>
<name>G8R408_OWEHD</name>
<feature type="domain" description="Aminopeptidase N-like N-terminal" evidence="14">
    <location>
        <begin position="40"/>
        <end position="216"/>
    </location>
</feature>
<dbReference type="PANTHER" id="PTHR11533">
    <property type="entry name" value="PROTEASE M1 ZINC METALLOPROTEASE"/>
    <property type="match status" value="1"/>
</dbReference>
<dbReference type="Pfam" id="PF17900">
    <property type="entry name" value="Peptidase_M1_N"/>
    <property type="match status" value="1"/>
</dbReference>
<feature type="domain" description="Peptidase M1 membrane alanine aminopeptidase" evidence="13">
    <location>
        <begin position="266"/>
        <end position="454"/>
    </location>
</feature>
<dbReference type="Pfam" id="PF18962">
    <property type="entry name" value="Por_Secre_tail"/>
    <property type="match status" value="1"/>
</dbReference>
<evidence type="ECO:0000256" key="8">
    <source>
        <dbReference type="ARBA" id="ARBA00022723"/>
    </source>
</evidence>
<protein>
    <recommendedName>
        <fullName evidence="5">Aminopeptidase N</fullName>
        <ecNumber evidence="4">3.4.11.2</ecNumber>
    </recommendedName>
</protein>
<dbReference type="CDD" id="cd09603">
    <property type="entry name" value="M1_APN_like"/>
    <property type="match status" value="1"/>
</dbReference>
<dbReference type="AlphaFoldDB" id="G8R408"/>
<dbReference type="Gene3D" id="1.10.390.10">
    <property type="entry name" value="Neutral Protease Domain 2"/>
    <property type="match status" value="1"/>
</dbReference>
<dbReference type="STRING" id="926562.Oweho_1031"/>
<dbReference type="SUPFAM" id="SSF63737">
    <property type="entry name" value="Leukotriene A4 hydrolase N-terminal domain"/>
    <property type="match status" value="1"/>
</dbReference>
<evidence type="ECO:0000256" key="7">
    <source>
        <dbReference type="ARBA" id="ARBA00022670"/>
    </source>
</evidence>
<dbReference type="KEGG" id="oho:Oweho_1031"/>
<evidence type="ECO:0000256" key="12">
    <source>
        <dbReference type="ARBA" id="ARBA00023049"/>
    </source>
</evidence>
<keyword evidence="12" id="KW-0482">Metalloprotease</keyword>
<dbReference type="InterPro" id="IPR042097">
    <property type="entry name" value="Aminopeptidase_N-like_N_sf"/>
</dbReference>
<keyword evidence="17" id="KW-1185">Reference proteome</keyword>
<dbReference type="eggNOG" id="COG0308">
    <property type="taxonomic scope" value="Bacteria"/>
</dbReference>
<comment type="cofactor">
    <cofactor evidence="2">
        <name>Zn(2+)</name>
        <dbReference type="ChEBI" id="CHEBI:29105"/>
    </cofactor>
</comment>
<dbReference type="GO" id="GO:0006508">
    <property type="term" value="P:proteolysis"/>
    <property type="evidence" value="ECO:0007669"/>
    <property type="project" value="UniProtKB-KW"/>
</dbReference>
<feature type="domain" description="Secretion system C-terminal sorting" evidence="15">
    <location>
        <begin position="703"/>
        <end position="765"/>
    </location>
</feature>
<dbReference type="PRINTS" id="PR00756">
    <property type="entry name" value="ALADIPTASE"/>
</dbReference>
<dbReference type="Pfam" id="PF01433">
    <property type="entry name" value="Peptidase_M1"/>
    <property type="match status" value="1"/>
</dbReference>
<dbReference type="GO" id="GO:0042277">
    <property type="term" value="F:peptide binding"/>
    <property type="evidence" value="ECO:0007669"/>
    <property type="project" value="TreeGrafter"/>
</dbReference>
<evidence type="ECO:0000256" key="1">
    <source>
        <dbReference type="ARBA" id="ARBA00000098"/>
    </source>
</evidence>
<dbReference type="EMBL" id="CP003156">
    <property type="protein sequence ID" value="AEV32040.1"/>
    <property type="molecule type" value="Genomic_DNA"/>
</dbReference>
<evidence type="ECO:0000256" key="2">
    <source>
        <dbReference type="ARBA" id="ARBA00001947"/>
    </source>
</evidence>
<dbReference type="InterPro" id="IPR027268">
    <property type="entry name" value="Peptidase_M4/M1_CTD_sf"/>
</dbReference>
<dbReference type="GO" id="GO:0005737">
    <property type="term" value="C:cytoplasm"/>
    <property type="evidence" value="ECO:0007669"/>
    <property type="project" value="TreeGrafter"/>
</dbReference>
<dbReference type="InterPro" id="IPR001930">
    <property type="entry name" value="Peptidase_M1"/>
</dbReference>
<dbReference type="GO" id="GO:0005615">
    <property type="term" value="C:extracellular space"/>
    <property type="evidence" value="ECO:0007669"/>
    <property type="project" value="TreeGrafter"/>
</dbReference>
<dbReference type="GO" id="GO:0008270">
    <property type="term" value="F:zinc ion binding"/>
    <property type="evidence" value="ECO:0007669"/>
    <property type="project" value="InterPro"/>
</dbReference>
<keyword evidence="10" id="KW-0378">Hydrolase</keyword>
<sequence length="775" mass="86106">MWTVLSWSQFSCQEIKSTGIQSAAPSIDYKAKSDTIDILHYSINLDLTEVQQRIIKGYCDITFTPKMSNVNSIRLDLLMLPIDSILVDGQTANYTYNDTIIKLNLGANLSSTDTGLIKVYYQGSPQGDGSNWGGWHSQSGYYYNLGVGFAANPHTYGRAWFPCFDNFVEKSTYDFTFKTVLPLRPYANGIRISETPLSGDTISTFWQMTDQIPTYLTSVAASNYAEINDTVNAMNGVLPIQLMAKPTDSLKLVNSFVNLKPTFHSYESAFGPYEWQKVGYAVTTVGAMEHATSIHYPVNLVNGNLGGEDIMAHELAHHWWGNLVTCETDADMWINEGMAEFSSHLYAEDVYGREEYLDIVQANAFTVLSTAHINDDGFKPIQGLDHEYVYGTHVYQKGAMVGHNLRAYLGDNLFFSGLTTLLQNNKYGNLNSNQFRDQLAQITGKNLNHFFDNWVFNPGFPQFSIDSMWVYGNSADLTVTQRTRQAPSRFVLIPIHITFFSATGDTTSRKMVHTGGKMPTTFTSLPFSPAFALVGYDGFQLSGNTYDEHVINRAGNFAASQSYMRITANSIQDSAKLIVMHNWAAPGGKIPASKDYRLSPQHYWTIQGIDLNNADLTGRITISPAATSLDTELLKNGSDSLVVLYRKDATEPWELYVNQQKTQISITGYIDLNNLQAGDYTLANSGEKVGLEENDKQHGKIDIYPNPAKDKVFIKFDEAAKTYDITMTDAAGKLLYSNEVTSSSHSPLEISLKNVSTSFVIVSVNGIGSKVSLID</sequence>
<organism evidence="16 17">
    <name type="scientific">Owenweeksia hongkongensis (strain DSM 17368 / CIP 108786 / JCM 12287 / NRRL B-23963 / UST20020801)</name>
    <dbReference type="NCBI Taxonomy" id="926562"/>
    <lineage>
        <taxon>Bacteria</taxon>
        <taxon>Pseudomonadati</taxon>
        <taxon>Bacteroidota</taxon>
        <taxon>Flavobacteriia</taxon>
        <taxon>Flavobacteriales</taxon>
        <taxon>Owenweeksiaceae</taxon>
        <taxon>Owenweeksia</taxon>
    </lineage>
</organism>
<keyword evidence="11" id="KW-0862">Zinc</keyword>
<evidence type="ECO:0000313" key="17">
    <source>
        <dbReference type="Proteomes" id="UP000005631"/>
    </source>
</evidence>
<gene>
    <name evidence="16" type="ordered locus">Oweho_1031</name>
</gene>
<dbReference type="SUPFAM" id="SSF55486">
    <property type="entry name" value="Metalloproteases ('zincins'), catalytic domain"/>
    <property type="match status" value="1"/>
</dbReference>